<dbReference type="OrthoDB" id="4336306at2"/>
<feature type="region of interest" description="Disordered" evidence="2">
    <location>
        <begin position="47"/>
        <end position="75"/>
    </location>
</feature>
<accession>A0A2N9BLV4</accession>
<evidence type="ECO:0000256" key="2">
    <source>
        <dbReference type="SAM" id="MobiDB-lite"/>
    </source>
</evidence>
<keyword evidence="4" id="KW-1185">Reference proteome</keyword>
<dbReference type="RefSeq" id="WP_010038620.1">
    <property type="nucleotide sequence ID" value="NZ_LT962942.1"/>
</dbReference>
<dbReference type="AlphaFoldDB" id="A0A2N9BLV4"/>
<name>A0A2N9BLV4_STRCX</name>
<feature type="coiled-coil region" evidence="1">
    <location>
        <begin position="9"/>
        <end position="36"/>
    </location>
</feature>
<dbReference type="Proteomes" id="UP000235464">
    <property type="component" value="Chromosome I"/>
</dbReference>
<dbReference type="EMBL" id="LT963352">
    <property type="protein sequence ID" value="SOR84344.1"/>
    <property type="molecule type" value="Genomic_DNA"/>
</dbReference>
<sequence>MLTWTIERRMRLTERAELLREELAEVDAELGRQEAAEVVFGQWAEATDGGRRPSGIVEPEPERVAAGPGAGGMRLVPDRVEGMGLASLTSESSAEHGE</sequence>
<organism evidence="3 4">
    <name type="scientific">Streptomyces chartreusis NRRL 3882</name>
    <dbReference type="NCBI Taxonomy" id="1079985"/>
    <lineage>
        <taxon>Bacteria</taxon>
        <taxon>Bacillati</taxon>
        <taxon>Actinomycetota</taxon>
        <taxon>Actinomycetes</taxon>
        <taxon>Kitasatosporales</taxon>
        <taxon>Streptomycetaceae</taxon>
        <taxon>Streptomyces</taxon>
    </lineage>
</organism>
<proteinExistence type="predicted"/>
<reference evidence="4" key="1">
    <citation type="submission" date="2017-11" db="EMBL/GenBank/DDBJ databases">
        <authorList>
            <person name="Wibberg D."/>
        </authorList>
    </citation>
    <scope>NUCLEOTIDE SEQUENCE [LARGE SCALE GENOMIC DNA]</scope>
</reference>
<keyword evidence="1" id="KW-0175">Coiled coil</keyword>
<evidence type="ECO:0000256" key="1">
    <source>
        <dbReference type="SAM" id="Coils"/>
    </source>
</evidence>
<evidence type="ECO:0000313" key="4">
    <source>
        <dbReference type="Proteomes" id="UP000235464"/>
    </source>
</evidence>
<protein>
    <submittedName>
        <fullName evidence="3">Uncharacterized protein</fullName>
    </submittedName>
</protein>
<evidence type="ECO:0000313" key="3">
    <source>
        <dbReference type="EMBL" id="SOR84344.1"/>
    </source>
</evidence>
<gene>
    <name evidence="3" type="ORF">SCNRRL3882_7789</name>
</gene>